<dbReference type="Gene3D" id="3.40.50.410">
    <property type="entry name" value="von Willebrand factor, type A domain"/>
    <property type="match status" value="1"/>
</dbReference>
<dbReference type="Proteomes" id="UP000492821">
    <property type="component" value="Unassembled WGS sequence"/>
</dbReference>
<proteinExistence type="predicted"/>
<dbReference type="SUPFAM" id="SSF53300">
    <property type="entry name" value="vWA-like"/>
    <property type="match status" value="1"/>
</dbReference>
<accession>A0A7E4WBX4</accession>
<dbReference type="InterPro" id="IPR036465">
    <property type="entry name" value="vWFA_dom_sf"/>
</dbReference>
<organism evidence="1 2">
    <name type="scientific">Panagrellus redivivus</name>
    <name type="common">Microworm</name>
    <dbReference type="NCBI Taxonomy" id="6233"/>
    <lineage>
        <taxon>Eukaryota</taxon>
        <taxon>Metazoa</taxon>
        <taxon>Ecdysozoa</taxon>
        <taxon>Nematoda</taxon>
        <taxon>Chromadorea</taxon>
        <taxon>Rhabditida</taxon>
        <taxon>Tylenchina</taxon>
        <taxon>Panagrolaimomorpha</taxon>
        <taxon>Panagrolaimoidea</taxon>
        <taxon>Panagrolaimidae</taxon>
        <taxon>Panagrellus</taxon>
    </lineage>
</organism>
<keyword evidence="1" id="KW-1185">Reference proteome</keyword>
<reference evidence="1" key="1">
    <citation type="journal article" date="2013" name="Genetics">
        <title>The draft genome and transcriptome of Panagrellus redivivus are shaped by the harsh demands of a free-living lifestyle.</title>
        <authorList>
            <person name="Srinivasan J."/>
            <person name="Dillman A.R."/>
            <person name="Macchietto M.G."/>
            <person name="Heikkinen L."/>
            <person name="Lakso M."/>
            <person name="Fracchia K.M."/>
            <person name="Antoshechkin I."/>
            <person name="Mortazavi A."/>
            <person name="Wong G."/>
            <person name="Sternberg P.W."/>
        </authorList>
    </citation>
    <scope>NUCLEOTIDE SEQUENCE [LARGE SCALE GENOMIC DNA]</scope>
    <source>
        <strain evidence="1">MT8872</strain>
    </source>
</reference>
<reference evidence="2" key="2">
    <citation type="submission" date="2020-10" db="UniProtKB">
        <authorList>
            <consortium name="WormBaseParasite"/>
        </authorList>
    </citation>
    <scope>IDENTIFICATION</scope>
</reference>
<name>A0A7E4WBX4_PANRE</name>
<evidence type="ECO:0000313" key="1">
    <source>
        <dbReference type="Proteomes" id="UP000492821"/>
    </source>
</evidence>
<dbReference type="AlphaFoldDB" id="A0A7E4WBX4"/>
<evidence type="ECO:0000313" key="2">
    <source>
        <dbReference type="WBParaSite" id="Pan_g9397.t1"/>
    </source>
</evidence>
<sequence length="444" mass="49041">MKVPGFEVVVLVKATVQSVNISNFYYNVKPLIENLSNVLLFPEDLDNDNQNFARITLNIGGTSKWPKVSLKSRSRADFLNELDALNMPSRDGYATDGGSIAALESAIKTFYDSSETTNRVIVLLTDQVLPSDAVSNIANKLRCICEMIIVVGIPSFQHSSFNDSMKAAGDLVGQNVAATMVYPSIVDAVTSFLPVRALIQVQMNRPEIACQRVVFIYENSNFVNLQVQQKFATAVQIASSYMYTDEVVALVSFDDFLKDGLVFLETYIVKNWTVEPSNSYDPLGDAYKTNIFERLLKIAKTQHYQYLDVVLLTQSDVYSTGLNESAYNLANRENVNVFIFDASQNQTDVAIFDILTRNQRDRIFDVTDANRTAMTDILTDDVLPKILQQSCGAVVTPGPAKSTSTVQTTATMKATTTLIDSTTPNSANAITVSMTLALIFTLFV</sequence>
<dbReference type="WBParaSite" id="Pan_g9397.t1">
    <property type="protein sequence ID" value="Pan_g9397.t1"/>
    <property type="gene ID" value="Pan_g9397"/>
</dbReference>
<protein>
    <submittedName>
        <fullName evidence="2">VWFA domain-containing protein</fullName>
    </submittedName>
</protein>